<proteinExistence type="predicted"/>
<feature type="compositionally biased region" description="Low complexity" evidence="1">
    <location>
        <begin position="50"/>
        <end position="62"/>
    </location>
</feature>
<feature type="compositionally biased region" description="Polar residues" evidence="1">
    <location>
        <begin position="27"/>
        <end position="44"/>
    </location>
</feature>
<comment type="caution">
    <text evidence="2">The sequence shown here is derived from an EMBL/GenBank/DDBJ whole genome shotgun (WGS) entry which is preliminary data.</text>
</comment>
<dbReference type="GO" id="GO:0006310">
    <property type="term" value="P:DNA recombination"/>
    <property type="evidence" value="ECO:0007669"/>
    <property type="project" value="TreeGrafter"/>
</dbReference>
<evidence type="ECO:0000313" key="2">
    <source>
        <dbReference type="EMBL" id="KAJ9616364.1"/>
    </source>
</evidence>
<dbReference type="Gene3D" id="6.10.140.1020">
    <property type="match status" value="1"/>
</dbReference>
<evidence type="ECO:0000313" key="3">
    <source>
        <dbReference type="Proteomes" id="UP001172673"/>
    </source>
</evidence>
<organism evidence="2 3">
    <name type="scientific">Cladophialophora chaetospira</name>
    <dbReference type="NCBI Taxonomy" id="386627"/>
    <lineage>
        <taxon>Eukaryota</taxon>
        <taxon>Fungi</taxon>
        <taxon>Dikarya</taxon>
        <taxon>Ascomycota</taxon>
        <taxon>Pezizomycotina</taxon>
        <taxon>Eurotiomycetes</taxon>
        <taxon>Chaetothyriomycetidae</taxon>
        <taxon>Chaetothyriales</taxon>
        <taxon>Herpotrichiellaceae</taxon>
        <taxon>Cladophialophora</taxon>
    </lineage>
</organism>
<evidence type="ECO:0008006" key="4">
    <source>
        <dbReference type="Google" id="ProtNLM"/>
    </source>
</evidence>
<dbReference type="Proteomes" id="UP001172673">
    <property type="component" value="Unassembled WGS sequence"/>
</dbReference>
<dbReference type="AlphaFoldDB" id="A0AA38XNT8"/>
<gene>
    <name evidence="2" type="ORF">H2200_000082</name>
</gene>
<dbReference type="PANTHER" id="PTHR28527:SF1">
    <property type="entry name" value="SWI5-DEPENDENT RECOMBINATION DNA REPAIR PROTEIN 1"/>
    <property type="match status" value="1"/>
</dbReference>
<dbReference type="EMBL" id="JAPDRK010000001">
    <property type="protein sequence ID" value="KAJ9616364.1"/>
    <property type="molecule type" value="Genomic_DNA"/>
</dbReference>
<name>A0AA38XNT8_9EURO</name>
<keyword evidence="3" id="KW-1185">Reference proteome</keyword>
<protein>
    <recommendedName>
        <fullName evidence="4">Swi5-dependent recombination DNA repair protein 1</fullName>
    </recommendedName>
</protein>
<feature type="region of interest" description="Disordered" evidence="1">
    <location>
        <begin position="1"/>
        <end position="62"/>
    </location>
</feature>
<dbReference type="PANTHER" id="PTHR28527">
    <property type="entry name" value="MATING-TYPE SWITCHING PROTEIN SWI2-RELATED"/>
    <property type="match status" value="1"/>
</dbReference>
<reference evidence="2" key="1">
    <citation type="submission" date="2022-10" db="EMBL/GenBank/DDBJ databases">
        <title>Culturing micro-colonial fungi from biological soil crusts in the Mojave desert and describing Neophaeococcomyces mojavensis, and introducing the new genera and species Taxawa tesnikishii.</title>
        <authorList>
            <person name="Kurbessoian T."/>
            <person name="Stajich J.E."/>
        </authorList>
    </citation>
    <scope>NUCLEOTIDE SEQUENCE</scope>
    <source>
        <strain evidence="2">TK_41</strain>
    </source>
</reference>
<sequence>MHPPKRRKLDQPQLFNNKPFRSPLRTPANTQGNVVRSQTSTSDNAAKAQLSPSLSSKIPLSHSQESFDSASAAPLNSADVDVDALQKRQTALSIRLTQLHQSLECAEQALQIEASGQDAELKKLIIRWRAVAQEAADELFGDAKERVDSMGGVVAWRRQAEGDSQRWNDDLEKENMAHVDDSDAFRNDKNTEVNDALSNCEEEEEECSFTMEMMLHQMNVDLEAIGFDKQVERWVE</sequence>
<evidence type="ECO:0000256" key="1">
    <source>
        <dbReference type="SAM" id="MobiDB-lite"/>
    </source>
</evidence>
<accession>A0AA38XNT8</accession>